<keyword evidence="1" id="KW-0175">Coiled coil</keyword>
<evidence type="ECO:0000256" key="1">
    <source>
        <dbReference type="SAM" id="Coils"/>
    </source>
</evidence>
<feature type="coiled-coil region" evidence="1">
    <location>
        <begin position="180"/>
        <end position="210"/>
    </location>
</feature>
<dbReference type="Proteomes" id="UP000295611">
    <property type="component" value="Unassembled WGS sequence"/>
</dbReference>
<evidence type="ECO:0000313" key="3">
    <source>
        <dbReference type="Proteomes" id="UP000295611"/>
    </source>
</evidence>
<dbReference type="AlphaFoldDB" id="A0A4V3DVA2"/>
<comment type="caution">
    <text evidence="2">The sequence shown here is derived from an EMBL/GenBank/DDBJ whole genome shotgun (WGS) entry which is preliminary data.</text>
</comment>
<name>A0A4V3DVA2_9NEIS</name>
<sequence length="323" mass="34243">MRLLDLMTADGPSNLTRLTLGDFEFQGLEVPEAITVGAQQQTAVHKLVGGGRIVDVLGVEYDNLTWSGWLVGASAQTRAKRLEALRDAGKPLLFNLDHYALTVLIAGVTTRFEHAYRLGYGIDLLVIGPAPLPSNAPAAASPDDLIDNDIASALGLSQVLNDPTVTGIVNDVRQTVDTVKAQAGKAIDQAQQLLQKVESAQHALGKLAQEAQPLERYATLGGLLPGNPVASAVDRVIAQMNDAARQPVVHQLQSVLGRLQKNLAAGPIANGVQTITTGNTSLQRLAADAYGDQAKWPGIATANGRDDPQIVGIQQMRIPREQA</sequence>
<gene>
    <name evidence="2" type="ORF">DFP86_106139</name>
</gene>
<reference evidence="2 3" key="1">
    <citation type="submission" date="2019-03" db="EMBL/GenBank/DDBJ databases">
        <title>Genomic Encyclopedia of Type Strains, Phase III (KMG-III): the genomes of soil and plant-associated and newly described type strains.</title>
        <authorList>
            <person name="Whitman W."/>
        </authorList>
    </citation>
    <scope>NUCLEOTIDE SEQUENCE [LARGE SCALE GENOMIC DNA]</scope>
    <source>
        <strain evidence="2 3">CECT 8976</strain>
    </source>
</reference>
<dbReference type="OrthoDB" id="7219667at2"/>
<dbReference type="RefSeq" id="WP_133680283.1">
    <property type="nucleotide sequence ID" value="NZ_SNZP01000006.1"/>
</dbReference>
<evidence type="ECO:0000313" key="2">
    <source>
        <dbReference type="EMBL" id="TDR79999.1"/>
    </source>
</evidence>
<accession>A0A4V3DVA2</accession>
<dbReference type="EMBL" id="SNZP01000006">
    <property type="protein sequence ID" value="TDR79999.1"/>
    <property type="molecule type" value="Genomic_DNA"/>
</dbReference>
<organism evidence="2 3">
    <name type="scientific">Paludibacterium purpuratum</name>
    <dbReference type="NCBI Taxonomy" id="1144873"/>
    <lineage>
        <taxon>Bacteria</taxon>
        <taxon>Pseudomonadati</taxon>
        <taxon>Pseudomonadota</taxon>
        <taxon>Betaproteobacteria</taxon>
        <taxon>Neisseriales</taxon>
        <taxon>Chromobacteriaceae</taxon>
        <taxon>Paludibacterium</taxon>
    </lineage>
</organism>
<protein>
    <submittedName>
        <fullName evidence="2">Uncharacterized protein</fullName>
    </submittedName>
</protein>
<keyword evidence="3" id="KW-1185">Reference proteome</keyword>
<proteinExistence type="predicted"/>